<dbReference type="RefSeq" id="WP_276755570.1">
    <property type="nucleotide sequence ID" value="NZ_JAHDFL010000046.1"/>
</dbReference>
<protein>
    <submittedName>
        <fullName evidence="6">Methyl-accepting chemotaxis protein</fullName>
    </submittedName>
</protein>
<sequence length="359" mass="39600">MFVLSSTYSILKNENDQLKKEIESLRNKNTTLINENTSLIEELNNPNNNEDHSFTHSLLSSSINGVAQIEDIRQTVLGSYSKIDEENKVSDKINTLLEKSNSSLNHIVKEMDLMTSKMGSMTENISGLASMAGTISTFVSTISKISDQTNLLALNAAIEAARAGEAGRGFSVVADEVRVLATNTNKSAQEVADLVKEIINKTDETVVSVEGIKENSSHLSDNFDALNTDYTSIIDFCNNMKNTISQAATLSFIQTVKLDHVVWKGDIYAVANGQSNKSINDFSDHTMCRLGQWYSSEQSAEFKHTNAFKQLENPHSEVHKNGVAALHSIQNGDKESAIKHIHKMEAASERVMHLLDEIC</sequence>
<name>A0ABT9F8M0_9GAMM</name>
<evidence type="ECO:0000256" key="4">
    <source>
        <dbReference type="SAM" id="Coils"/>
    </source>
</evidence>
<dbReference type="SMART" id="SM00283">
    <property type="entry name" value="MA"/>
    <property type="match status" value="1"/>
</dbReference>
<evidence type="ECO:0000256" key="1">
    <source>
        <dbReference type="ARBA" id="ARBA00004370"/>
    </source>
</evidence>
<dbReference type="PANTHER" id="PTHR32089">
    <property type="entry name" value="METHYL-ACCEPTING CHEMOTAXIS PROTEIN MCPB"/>
    <property type="match status" value="1"/>
</dbReference>
<feature type="domain" description="Methyl-accepting transducer" evidence="5">
    <location>
        <begin position="66"/>
        <end position="251"/>
    </location>
</feature>
<accession>A0ABT9F8M0</accession>
<dbReference type="Pfam" id="PF00015">
    <property type="entry name" value="MCPsignal"/>
    <property type="match status" value="1"/>
</dbReference>
<dbReference type="Pfam" id="PF13682">
    <property type="entry name" value="CZB"/>
    <property type="match status" value="1"/>
</dbReference>
<dbReference type="InterPro" id="IPR004089">
    <property type="entry name" value="MCPsignal_dom"/>
</dbReference>
<dbReference type="PANTHER" id="PTHR32089:SF112">
    <property type="entry name" value="LYSOZYME-LIKE PROTEIN-RELATED"/>
    <property type="match status" value="1"/>
</dbReference>
<dbReference type="SUPFAM" id="SSF58104">
    <property type="entry name" value="Methyl-accepting chemotaxis protein (MCP) signaling domain"/>
    <property type="match status" value="1"/>
</dbReference>
<evidence type="ECO:0000256" key="3">
    <source>
        <dbReference type="PROSITE-ProRule" id="PRU00284"/>
    </source>
</evidence>
<comment type="subcellular location">
    <subcellularLocation>
        <location evidence="1">Membrane</location>
    </subcellularLocation>
</comment>
<keyword evidence="7" id="KW-1185">Reference proteome</keyword>
<dbReference type="Gene3D" id="6.10.250.3200">
    <property type="match status" value="1"/>
</dbReference>
<feature type="coiled-coil region" evidence="4">
    <location>
        <begin position="8"/>
        <end position="42"/>
    </location>
</feature>
<reference evidence="6" key="1">
    <citation type="submission" date="2023-07" db="EMBL/GenBank/DDBJ databases">
        <title>Genome content predicts the carbon catabolic preferences of heterotrophic bacteria.</title>
        <authorList>
            <person name="Gralka M."/>
        </authorList>
    </citation>
    <scope>NUCLEOTIDE SEQUENCE</scope>
    <source>
        <strain evidence="6">4G09</strain>
    </source>
</reference>
<proteinExistence type="predicted"/>
<organism evidence="6 7">
    <name type="scientific">Pseudoalteromonas marina</name>
    <dbReference type="NCBI Taxonomy" id="267375"/>
    <lineage>
        <taxon>Bacteria</taxon>
        <taxon>Pseudomonadati</taxon>
        <taxon>Pseudomonadota</taxon>
        <taxon>Gammaproteobacteria</taxon>
        <taxon>Alteromonadales</taxon>
        <taxon>Pseudoalteromonadaceae</taxon>
        <taxon>Pseudoalteromonas</taxon>
    </lineage>
</organism>
<dbReference type="Proteomes" id="UP001177212">
    <property type="component" value="Unassembled WGS sequence"/>
</dbReference>
<dbReference type="Gene3D" id="1.20.120.30">
    <property type="entry name" value="Aspartate receptor, ligand-binding domain"/>
    <property type="match status" value="1"/>
</dbReference>
<comment type="caution">
    <text evidence="6">The sequence shown here is derived from an EMBL/GenBank/DDBJ whole genome shotgun (WGS) entry which is preliminary data.</text>
</comment>
<dbReference type="PROSITE" id="PS50111">
    <property type="entry name" value="CHEMOTAXIS_TRANSDUC_2"/>
    <property type="match status" value="1"/>
</dbReference>
<keyword evidence="4" id="KW-0175">Coiled coil</keyword>
<evidence type="ECO:0000259" key="5">
    <source>
        <dbReference type="PROSITE" id="PS50111"/>
    </source>
</evidence>
<dbReference type="EMBL" id="JAUYVT010000001">
    <property type="protein sequence ID" value="MDP2563127.1"/>
    <property type="molecule type" value="Genomic_DNA"/>
</dbReference>
<dbReference type="InterPro" id="IPR025991">
    <property type="entry name" value="Chemoreceptor_zinc-bind_dom"/>
</dbReference>
<keyword evidence="2 3" id="KW-0807">Transducer</keyword>
<evidence type="ECO:0000313" key="6">
    <source>
        <dbReference type="EMBL" id="MDP2563127.1"/>
    </source>
</evidence>
<evidence type="ECO:0000256" key="2">
    <source>
        <dbReference type="ARBA" id="ARBA00023224"/>
    </source>
</evidence>
<evidence type="ECO:0000313" key="7">
    <source>
        <dbReference type="Proteomes" id="UP001177212"/>
    </source>
</evidence>
<gene>
    <name evidence="6" type="ORF">Q8W34_00670</name>
</gene>